<reference evidence="5 6" key="1">
    <citation type="submission" date="2018-11" db="EMBL/GenBank/DDBJ databases">
        <title>Sequencing the genomes of 1000 actinobacteria strains.</title>
        <authorList>
            <person name="Klenk H.-P."/>
        </authorList>
    </citation>
    <scope>NUCLEOTIDE SEQUENCE [LARGE SCALE GENOMIC DNA]</scope>
    <source>
        <strain evidence="5 6">DSM 14012</strain>
    </source>
</reference>
<name>A0A3N2C4X2_9MICO</name>
<dbReference type="InterPro" id="IPR028082">
    <property type="entry name" value="Peripla_BP_I"/>
</dbReference>
<accession>A0A3N2C4X2</accession>
<dbReference type="EMBL" id="RKHL01000001">
    <property type="protein sequence ID" value="ROR82559.1"/>
    <property type="molecule type" value="Genomic_DNA"/>
</dbReference>
<dbReference type="Pfam" id="PF00356">
    <property type="entry name" value="LacI"/>
    <property type="match status" value="1"/>
</dbReference>
<dbReference type="Gene3D" id="3.40.50.2300">
    <property type="match status" value="2"/>
</dbReference>
<dbReference type="InterPro" id="IPR046335">
    <property type="entry name" value="LacI/GalR-like_sensor"/>
</dbReference>
<dbReference type="AlphaFoldDB" id="A0A3N2C4X2"/>
<evidence type="ECO:0000256" key="1">
    <source>
        <dbReference type="ARBA" id="ARBA00023015"/>
    </source>
</evidence>
<dbReference type="GO" id="GO:0003700">
    <property type="term" value="F:DNA-binding transcription factor activity"/>
    <property type="evidence" value="ECO:0007669"/>
    <property type="project" value="TreeGrafter"/>
</dbReference>
<feature type="domain" description="HTH lacI-type" evidence="4">
    <location>
        <begin position="2"/>
        <end position="56"/>
    </location>
</feature>
<dbReference type="SMART" id="SM00354">
    <property type="entry name" value="HTH_LACI"/>
    <property type="match status" value="1"/>
</dbReference>
<evidence type="ECO:0000313" key="6">
    <source>
        <dbReference type="Proteomes" id="UP000266915"/>
    </source>
</evidence>
<dbReference type="RefSeq" id="WP_085512294.1">
    <property type="nucleotide sequence ID" value="NZ_FXAP01000004.1"/>
</dbReference>
<organism evidence="5 6">
    <name type="scientific">Plantibacter flavus</name>
    <dbReference type="NCBI Taxonomy" id="150123"/>
    <lineage>
        <taxon>Bacteria</taxon>
        <taxon>Bacillati</taxon>
        <taxon>Actinomycetota</taxon>
        <taxon>Actinomycetes</taxon>
        <taxon>Micrococcales</taxon>
        <taxon>Microbacteriaceae</taxon>
        <taxon>Plantibacter</taxon>
    </lineage>
</organism>
<dbReference type="PROSITE" id="PS50932">
    <property type="entry name" value="HTH_LACI_2"/>
    <property type="match status" value="1"/>
</dbReference>
<keyword evidence="1" id="KW-0805">Transcription regulation</keyword>
<evidence type="ECO:0000259" key="4">
    <source>
        <dbReference type="PROSITE" id="PS50932"/>
    </source>
</evidence>
<dbReference type="CDD" id="cd01392">
    <property type="entry name" value="HTH_LacI"/>
    <property type="match status" value="1"/>
</dbReference>
<keyword evidence="6" id="KW-1185">Reference proteome</keyword>
<keyword evidence="2" id="KW-0238">DNA-binding</keyword>
<evidence type="ECO:0000256" key="3">
    <source>
        <dbReference type="ARBA" id="ARBA00023163"/>
    </source>
</evidence>
<dbReference type="PANTHER" id="PTHR30146:SF109">
    <property type="entry name" value="HTH-TYPE TRANSCRIPTIONAL REGULATOR GALS"/>
    <property type="match status" value="1"/>
</dbReference>
<dbReference type="Pfam" id="PF13377">
    <property type="entry name" value="Peripla_BP_3"/>
    <property type="match status" value="1"/>
</dbReference>
<dbReference type="Proteomes" id="UP000266915">
    <property type="component" value="Unassembled WGS sequence"/>
</dbReference>
<dbReference type="InterPro" id="IPR000843">
    <property type="entry name" value="HTH_LacI"/>
</dbReference>
<protein>
    <submittedName>
        <fullName evidence="5">LacI family transcriptional regulator</fullName>
    </submittedName>
</protein>
<dbReference type="SUPFAM" id="SSF47413">
    <property type="entry name" value="lambda repressor-like DNA-binding domains"/>
    <property type="match status" value="1"/>
</dbReference>
<evidence type="ECO:0000313" key="5">
    <source>
        <dbReference type="EMBL" id="ROR82559.1"/>
    </source>
</evidence>
<dbReference type="SUPFAM" id="SSF53822">
    <property type="entry name" value="Periplasmic binding protein-like I"/>
    <property type="match status" value="1"/>
</dbReference>
<dbReference type="InterPro" id="IPR010982">
    <property type="entry name" value="Lambda_DNA-bd_dom_sf"/>
</dbReference>
<gene>
    <name evidence="5" type="ORF">EDD42_2650</name>
</gene>
<dbReference type="GO" id="GO:0000976">
    <property type="term" value="F:transcription cis-regulatory region binding"/>
    <property type="evidence" value="ECO:0007669"/>
    <property type="project" value="TreeGrafter"/>
</dbReference>
<dbReference type="Gene3D" id="1.10.260.40">
    <property type="entry name" value="lambda repressor-like DNA-binding domains"/>
    <property type="match status" value="1"/>
</dbReference>
<proteinExistence type="predicted"/>
<comment type="caution">
    <text evidence="5">The sequence shown here is derived from an EMBL/GenBank/DDBJ whole genome shotgun (WGS) entry which is preliminary data.</text>
</comment>
<sequence>MATMRQIAAAAGVSAKTVSRVFNDDPHVLPATRERVESIMRELDYVPNSLATAFRSGRPSVIGVAVPDIVDPFFAEIARAVERTARDHDMSTLVTSLGDDPDRERAVLEPMLRRQLAGVVLAPIGDDQSSLAAWASRTPFVFVDRAPGRLTADAFTQDDFGGAFAATTHLVEHGHRRIAFVGDQLALPTTAERLRGYRAALTEAGLPADEGLIALGAATREGAAGALAAIASRATALFSSNAVCTMALLPALAEQPLPLVAFGDFPLAELLRPSVSVITQDPEALGRLAAERIIDRLDRPDARYRRSTVLPVHLVERDSCRAGAATPLSRAIAPGAPPPR</sequence>
<dbReference type="CDD" id="cd06267">
    <property type="entry name" value="PBP1_LacI_sugar_binding-like"/>
    <property type="match status" value="1"/>
</dbReference>
<evidence type="ECO:0000256" key="2">
    <source>
        <dbReference type="ARBA" id="ARBA00023125"/>
    </source>
</evidence>
<keyword evidence="3" id="KW-0804">Transcription</keyword>
<dbReference type="PANTHER" id="PTHR30146">
    <property type="entry name" value="LACI-RELATED TRANSCRIPTIONAL REPRESSOR"/>
    <property type="match status" value="1"/>
</dbReference>